<dbReference type="Gene3D" id="3.30.300.30">
    <property type="match status" value="1"/>
</dbReference>
<dbReference type="PANTHER" id="PTHR24095">
    <property type="entry name" value="ACETYL-COENZYME A SYNTHETASE"/>
    <property type="match status" value="1"/>
</dbReference>
<evidence type="ECO:0000256" key="1">
    <source>
        <dbReference type="ARBA" id="ARBA00006432"/>
    </source>
</evidence>
<dbReference type="GO" id="GO:0005524">
    <property type="term" value="F:ATP binding"/>
    <property type="evidence" value="ECO:0007669"/>
    <property type="project" value="UniProtKB-UniRule"/>
</dbReference>
<feature type="domain" description="Acetyl-coenzyme A synthetase N-terminal" evidence="8">
    <location>
        <begin position="47"/>
        <end position="113"/>
    </location>
</feature>
<dbReference type="NCBIfam" id="TIGR02188">
    <property type="entry name" value="Ac_CoA_lig_AcsA"/>
    <property type="match status" value="1"/>
</dbReference>
<dbReference type="GO" id="GO:0005829">
    <property type="term" value="C:cytosol"/>
    <property type="evidence" value="ECO:0007669"/>
    <property type="project" value="TreeGrafter"/>
</dbReference>
<dbReference type="InterPro" id="IPR000873">
    <property type="entry name" value="AMP-dep_synth/lig_dom"/>
</dbReference>
<accession>A0A9P8PNK4</accession>
<dbReference type="CDD" id="cd05966">
    <property type="entry name" value="ACS"/>
    <property type="match status" value="1"/>
</dbReference>
<feature type="domain" description="AMP-binding enzyme C-terminal" evidence="7">
    <location>
        <begin position="563"/>
        <end position="644"/>
    </location>
</feature>
<evidence type="ECO:0000313" key="10">
    <source>
        <dbReference type="Proteomes" id="UP000769528"/>
    </source>
</evidence>
<dbReference type="InterPro" id="IPR042099">
    <property type="entry name" value="ANL_N_sf"/>
</dbReference>
<evidence type="ECO:0000256" key="5">
    <source>
        <dbReference type="RuleBase" id="RU361147"/>
    </source>
</evidence>
<dbReference type="Proteomes" id="UP000769528">
    <property type="component" value="Unassembled WGS sequence"/>
</dbReference>
<gene>
    <name evidence="9" type="ORF">WICMUC_003327</name>
</gene>
<proteinExistence type="inferred from homology"/>
<sequence length="685" mass="75697">MSSQTKMHESTQKPLENAHLLDIKAIPQPKNNRKRPGKPHIKSFDEYNALYQESITKPDQFFGRLAKENLDWIKPFDVARFPDVPRDETKGGFHNSNVPSWFLNGQLNASYNAVDRHAIKTPNKAAIIYEGDEPDTGRVVTYGELLEQVSKVAASLHSIGVRKGDTVAVYLPMIPEAVVALLAIARIGALHSVVFAGFSSASLRDRINDANSKVVITADESKRGSKTIETKKIVDEALKQTPQVKKVLVFKRTGNQVPFDSKRDLWWHEEVKKFGPYFPPVPVNSEDPLFLLYTSGSTGSPKGIQHSTAGYLLGALLTTKYIFDVHPEDIFFTAGDVGWITGHTYAVYGPLLNGATTVIFEGTPAYPSYSRYWQIVERYKVTQFYVAPTALRLLKRAGDSYIEGFDLSSLRSLGSVGEPIAAEVWEWYYEKIGKSEIPILDTWWMTESGSQLISGISGVTPLKPGSASLPFFGIEPLILDPTTGEELKGGNVEGILAIRSAWPSIARTIWNNYDRFLDTYLKPYPGYFFSGDGAARDSDGFFWILGRVDDVVNVSGHRLSTAEIEAAIIENPLVAESAVVGFADELTGQAVAAFVALKSKSEGKERNNEISKELILTVRKEIGPFAAPKLIILVDDLPKTRSGKIMRRILRKILAGEEDQLGDVSTLSNPQVVQSLINAVSEKAR</sequence>
<dbReference type="EMBL" id="JAEUBF010000853">
    <property type="protein sequence ID" value="KAH3674489.1"/>
    <property type="molecule type" value="Genomic_DNA"/>
</dbReference>
<evidence type="ECO:0000259" key="8">
    <source>
        <dbReference type="Pfam" id="PF16177"/>
    </source>
</evidence>
<dbReference type="Pfam" id="PF00501">
    <property type="entry name" value="AMP-binding"/>
    <property type="match status" value="1"/>
</dbReference>
<dbReference type="Gene3D" id="3.40.50.12780">
    <property type="entry name" value="N-terminal domain of ligase-like"/>
    <property type="match status" value="1"/>
</dbReference>
<evidence type="ECO:0000256" key="4">
    <source>
        <dbReference type="ARBA" id="ARBA00022840"/>
    </source>
</evidence>
<evidence type="ECO:0000259" key="7">
    <source>
        <dbReference type="Pfam" id="PF13193"/>
    </source>
</evidence>
<keyword evidence="10" id="KW-1185">Reference proteome</keyword>
<organism evidence="9 10">
    <name type="scientific">Wickerhamomyces mucosus</name>
    <dbReference type="NCBI Taxonomy" id="1378264"/>
    <lineage>
        <taxon>Eukaryota</taxon>
        <taxon>Fungi</taxon>
        <taxon>Dikarya</taxon>
        <taxon>Ascomycota</taxon>
        <taxon>Saccharomycotina</taxon>
        <taxon>Saccharomycetes</taxon>
        <taxon>Phaffomycetales</taxon>
        <taxon>Wickerhamomycetaceae</taxon>
        <taxon>Wickerhamomyces</taxon>
    </lineage>
</organism>
<dbReference type="PROSITE" id="PS00455">
    <property type="entry name" value="AMP_BINDING"/>
    <property type="match status" value="1"/>
</dbReference>
<dbReference type="InterPro" id="IPR020845">
    <property type="entry name" value="AMP-binding_CS"/>
</dbReference>
<keyword evidence="4 5" id="KW-0067">ATP-binding</keyword>
<dbReference type="InterPro" id="IPR025110">
    <property type="entry name" value="AMP-bd_C"/>
</dbReference>
<dbReference type="Pfam" id="PF16177">
    <property type="entry name" value="ACAS_N"/>
    <property type="match status" value="1"/>
</dbReference>
<dbReference type="Pfam" id="PF13193">
    <property type="entry name" value="AMP-binding_C"/>
    <property type="match status" value="1"/>
</dbReference>
<evidence type="ECO:0000259" key="6">
    <source>
        <dbReference type="Pfam" id="PF00501"/>
    </source>
</evidence>
<reference evidence="9" key="2">
    <citation type="submission" date="2021-01" db="EMBL/GenBank/DDBJ databases">
        <authorList>
            <person name="Schikora-Tamarit M.A."/>
        </authorList>
    </citation>
    <scope>NUCLEOTIDE SEQUENCE</scope>
    <source>
        <strain evidence="9">CBS6341</strain>
    </source>
</reference>
<dbReference type="InterPro" id="IPR032387">
    <property type="entry name" value="ACAS_N"/>
</dbReference>
<name>A0A9P8PNK4_9ASCO</name>
<evidence type="ECO:0000313" key="9">
    <source>
        <dbReference type="EMBL" id="KAH3674489.1"/>
    </source>
</evidence>
<dbReference type="GO" id="GO:0003987">
    <property type="term" value="F:acetate-CoA ligase activity"/>
    <property type="evidence" value="ECO:0007669"/>
    <property type="project" value="UniProtKB-UniRule"/>
</dbReference>
<evidence type="ECO:0000256" key="3">
    <source>
        <dbReference type="ARBA" id="ARBA00022741"/>
    </source>
</evidence>
<dbReference type="PANTHER" id="PTHR24095:SF14">
    <property type="entry name" value="ACETYL-COENZYME A SYNTHETASE 1"/>
    <property type="match status" value="1"/>
</dbReference>
<dbReference type="GO" id="GO:0019427">
    <property type="term" value="P:acetyl-CoA biosynthetic process from acetate"/>
    <property type="evidence" value="ECO:0007669"/>
    <property type="project" value="InterPro"/>
</dbReference>
<dbReference type="NCBIfam" id="NF001208">
    <property type="entry name" value="PRK00174.1"/>
    <property type="match status" value="1"/>
</dbReference>
<keyword evidence="2 5" id="KW-0436">Ligase</keyword>
<dbReference type="GO" id="GO:0016208">
    <property type="term" value="F:AMP binding"/>
    <property type="evidence" value="ECO:0007669"/>
    <property type="project" value="InterPro"/>
</dbReference>
<dbReference type="OrthoDB" id="1706066at2759"/>
<dbReference type="EC" id="6.2.1.1" evidence="5"/>
<comment type="catalytic activity">
    <reaction evidence="5">
        <text>acetate + ATP + CoA = acetyl-CoA + AMP + diphosphate</text>
        <dbReference type="Rhea" id="RHEA:23176"/>
        <dbReference type="ChEBI" id="CHEBI:30089"/>
        <dbReference type="ChEBI" id="CHEBI:30616"/>
        <dbReference type="ChEBI" id="CHEBI:33019"/>
        <dbReference type="ChEBI" id="CHEBI:57287"/>
        <dbReference type="ChEBI" id="CHEBI:57288"/>
        <dbReference type="ChEBI" id="CHEBI:456215"/>
        <dbReference type="EC" id="6.2.1.1"/>
    </reaction>
</comment>
<comment type="similarity">
    <text evidence="1 5">Belongs to the ATP-dependent AMP-binding enzyme family.</text>
</comment>
<keyword evidence="3 5" id="KW-0547">Nucleotide-binding</keyword>
<feature type="domain" description="AMP-dependent synthetase/ligase" evidence="6">
    <location>
        <begin position="115"/>
        <end position="507"/>
    </location>
</feature>
<protein>
    <recommendedName>
        <fullName evidence="5">Acetyl-coenzyme A synthetase</fullName>
        <ecNumber evidence="5">6.2.1.1</ecNumber>
    </recommendedName>
</protein>
<dbReference type="SUPFAM" id="SSF56801">
    <property type="entry name" value="Acetyl-CoA synthetase-like"/>
    <property type="match status" value="1"/>
</dbReference>
<dbReference type="AlphaFoldDB" id="A0A9P8PNK4"/>
<comment type="caution">
    <text evidence="9">The sequence shown here is derived from an EMBL/GenBank/DDBJ whole genome shotgun (WGS) entry which is preliminary data.</text>
</comment>
<dbReference type="FunFam" id="3.40.50.12780:FF:000001">
    <property type="entry name" value="Acetyl-coenzyme A synthetase"/>
    <property type="match status" value="1"/>
</dbReference>
<dbReference type="InterPro" id="IPR045851">
    <property type="entry name" value="AMP-bd_C_sf"/>
</dbReference>
<evidence type="ECO:0000256" key="2">
    <source>
        <dbReference type="ARBA" id="ARBA00022598"/>
    </source>
</evidence>
<dbReference type="FunFam" id="3.30.300.30:FF:000004">
    <property type="entry name" value="Acetyl-coenzyme A synthetase"/>
    <property type="match status" value="1"/>
</dbReference>
<dbReference type="InterPro" id="IPR011904">
    <property type="entry name" value="Ac_CoA_lig"/>
</dbReference>
<reference evidence="9" key="1">
    <citation type="journal article" date="2021" name="Open Biol.">
        <title>Shared evolutionary footprints suggest mitochondrial oxidative damage underlies multiple complex I losses in fungi.</title>
        <authorList>
            <person name="Schikora-Tamarit M.A."/>
            <person name="Marcet-Houben M."/>
            <person name="Nosek J."/>
            <person name="Gabaldon T."/>
        </authorList>
    </citation>
    <scope>NUCLEOTIDE SEQUENCE</scope>
    <source>
        <strain evidence="9">CBS6341</strain>
    </source>
</reference>